<proteinExistence type="predicted"/>
<accession>A0AA38M8W6</accession>
<gene>
    <name evidence="1" type="ORF">Zmor_019886</name>
</gene>
<dbReference type="EMBL" id="JALNTZ010000006">
    <property type="protein sequence ID" value="KAJ3648050.1"/>
    <property type="molecule type" value="Genomic_DNA"/>
</dbReference>
<reference evidence="1" key="1">
    <citation type="journal article" date="2023" name="G3 (Bethesda)">
        <title>Whole genome assemblies of Zophobas morio and Tenebrio molitor.</title>
        <authorList>
            <person name="Kaur S."/>
            <person name="Stinson S.A."/>
            <person name="diCenzo G.C."/>
        </authorList>
    </citation>
    <scope>NUCLEOTIDE SEQUENCE</scope>
    <source>
        <strain evidence="1">QUZm001</strain>
    </source>
</reference>
<evidence type="ECO:0000313" key="1">
    <source>
        <dbReference type="EMBL" id="KAJ3648050.1"/>
    </source>
</evidence>
<evidence type="ECO:0000313" key="2">
    <source>
        <dbReference type="Proteomes" id="UP001168821"/>
    </source>
</evidence>
<sequence>MVLVGQTETQKTGSHLEPNKLHRNFFDEPPRFPAVANFFSDDSEEQIFKCAVAMVAANWVLALEDCVDDDNTQSLAVRINSNFWSNEGLLKKVKNVVKVDGLVVIQLVEDQDDSCFFPANLSRDVADDATVYFWNGDVTLPLAKKSKFESVRSNKFKLRKFDN</sequence>
<dbReference type="Proteomes" id="UP001168821">
    <property type="component" value="Unassembled WGS sequence"/>
</dbReference>
<dbReference type="SUPFAM" id="SSF50494">
    <property type="entry name" value="Trypsin-like serine proteases"/>
    <property type="match status" value="1"/>
</dbReference>
<name>A0AA38M8W6_9CUCU</name>
<organism evidence="1 2">
    <name type="scientific">Zophobas morio</name>
    <dbReference type="NCBI Taxonomy" id="2755281"/>
    <lineage>
        <taxon>Eukaryota</taxon>
        <taxon>Metazoa</taxon>
        <taxon>Ecdysozoa</taxon>
        <taxon>Arthropoda</taxon>
        <taxon>Hexapoda</taxon>
        <taxon>Insecta</taxon>
        <taxon>Pterygota</taxon>
        <taxon>Neoptera</taxon>
        <taxon>Endopterygota</taxon>
        <taxon>Coleoptera</taxon>
        <taxon>Polyphaga</taxon>
        <taxon>Cucujiformia</taxon>
        <taxon>Tenebrionidae</taxon>
        <taxon>Zophobas</taxon>
    </lineage>
</organism>
<comment type="caution">
    <text evidence="1">The sequence shown here is derived from an EMBL/GenBank/DDBJ whole genome shotgun (WGS) entry which is preliminary data.</text>
</comment>
<dbReference type="AlphaFoldDB" id="A0AA38M8W6"/>
<keyword evidence="2" id="KW-1185">Reference proteome</keyword>
<dbReference type="InterPro" id="IPR009003">
    <property type="entry name" value="Peptidase_S1_PA"/>
</dbReference>
<protein>
    <submittedName>
        <fullName evidence="1">Uncharacterized protein</fullName>
    </submittedName>
</protein>